<organism evidence="1">
    <name type="scientific">marine sediment metagenome</name>
    <dbReference type="NCBI Taxonomy" id="412755"/>
    <lineage>
        <taxon>unclassified sequences</taxon>
        <taxon>metagenomes</taxon>
        <taxon>ecological metagenomes</taxon>
    </lineage>
</organism>
<comment type="caution">
    <text evidence="1">The sequence shown here is derived from an EMBL/GenBank/DDBJ whole genome shotgun (WGS) entry which is preliminary data.</text>
</comment>
<evidence type="ECO:0000313" key="1">
    <source>
        <dbReference type="EMBL" id="KKL26468.1"/>
    </source>
</evidence>
<sequence length="65" mass="7578">MRDIKYKCGCHLKEKGITICILHLVILGDLLKTVDFNRFGWDVNQETYNKIVHCLNIEEQERASA</sequence>
<protein>
    <submittedName>
        <fullName evidence="1">Uncharacterized protein</fullName>
    </submittedName>
</protein>
<proteinExistence type="predicted"/>
<gene>
    <name evidence="1" type="ORF">LCGC14_2394970</name>
</gene>
<name>A0A0F9ERI5_9ZZZZ</name>
<dbReference type="EMBL" id="LAZR01035829">
    <property type="protein sequence ID" value="KKL26468.1"/>
    <property type="molecule type" value="Genomic_DNA"/>
</dbReference>
<dbReference type="AlphaFoldDB" id="A0A0F9ERI5"/>
<accession>A0A0F9ERI5</accession>
<reference evidence="1" key="1">
    <citation type="journal article" date="2015" name="Nature">
        <title>Complex archaea that bridge the gap between prokaryotes and eukaryotes.</title>
        <authorList>
            <person name="Spang A."/>
            <person name="Saw J.H."/>
            <person name="Jorgensen S.L."/>
            <person name="Zaremba-Niedzwiedzka K."/>
            <person name="Martijn J."/>
            <person name="Lind A.E."/>
            <person name="van Eijk R."/>
            <person name="Schleper C."/>
            <person name="Guy L."/>
            <person name="Ettema T.J."/>
        </authorList>
    </citation>
    <scope>NUCLEOTIDE SEQUENCE</scope>
</reference>